<dbReference type="EMBL" id="CAJVPQ010007422">
    <property type="protein sequence ID" value="CAG8696498.1"/>
    <property type="molecule type" value="Genomic_DNA"/>
</dbReference>
<evidence type="ECO:0000313" key="2">
    <source>
        <dbReference type="Proteomes" id="UP000789570"/>
    </source>
</evidence>
<dbReference type="InterPro" id="IPR006616">
    <property type="entry name" value="DM9_repeat"/>
</dbReference>
<keyword evidence="2" id="KW-1185">Reference proteome</keyword>
<gene>
    <name evidence="1" type="ORF">FCALED_LOCUS13250</name>
</gene>
<dbReference type="AlphaFoldDB" id="A0A9N9EUZ4"/>
<dbReference type="Proteomes" id="UP000789570">
    <property type="component" value="Unassembled WGS sequence"/>
</dbReference>
<protein>
    <submittedName>
        <fullName evidence="1">14403_t:CDS:1</fullName>
    </submittedName>
</protein>
<reference evidence="1" key="1">
    <citation type="submission" date="2021-06" db="EMBL/GenBank/DDBJ databases">
        <authorList>
            <person name="Kallberg Y."/>
            <person name="Tangrot J."/>
            <person name="Rosling A."/>
        </authorList>
    </citation>
    <scope>NUCLEOTIDE SEQUENCE</scope>
    <source>
        <strain evidence="1">UK204</strain>
    </source>
</reference>
<organism evidence="1 2">
    <name type="scientific">Funneliformis caledonium</name>
    <dbReference type="NCBI Taxonomy" id="1117310"/>
    <lineage>
        <taxon>Eukaryota</taxon>
        <taxon>Fungi</taxon>
        <taxon>Fungi incertae sedis</taxon>
        <taxon>Mucoromycota</taxon>
        <taxon>Glomeromycotina</taxon>
        <taxon>Glomeromycetes</taxon>
        <taxon>Glomerales</taxon>
        <taxon>Glomeraceae</taxon>
        <taxon>Funneliformis</taxon>
    </lineage>
</organism>
<dbReference type="OrthoDB" id="1925699at2759"/>
<comment type="caution">
    <text evidence="1">The sequence shown here is derived from an EMBL/GenBank/DDBJ whole genome shotgun (WGS) entry which is preliminary data.</text>
</comment>
<name>A0A9N9EUZ4_9GLOM</name>
<proteinExistence type="predicted"/>
<accession>A0A9N9EUZ4</accession>
<sequence>MPRPHVGQDHPAVQWVSAGAGRIPINAFRVCGKAIGRGIDRYGGTQPGFVSKSKKALVVEYASGVMLIPNYEVLVAAQGYNALTESETLFKWIPLSGVPDQTKFNFTPLRDDEDELFIARVWDDGKWVIGKAGNPLTGIHYVLSGFAKIGQNYEILAIKSGILS</sequence>
<evidence type="ECO:0000313" key="1">
    <source>
        <dbReference type="EMBL" id="CAG8696498.1"/>
    </source>
</evidence>
<dbReference type="SMART" id="SM00696">
    <property type="entry name" value="DM9"/>
    <property type="match status" value="1"/>
</dbReference>